<dbReference type="RefSeq" id="WP_245638764.1">
    <property type="nucleotide sequence ID" value="NZ_FBYC01000004.1"/>
</dbReference>
<dbReference type="Proteomes" id="UP000182045">
    <property type="component" value="Unassembled WGS sequence"/>
</dbReference>
<protein>
    <submittedName>
        <fullName evidence="1">Calcineurin-like phosphoesterase superfamily protein</fullName>
    </submittedName>
    <submittedName>
        <fullName evidence="2">Putative phosphoesterase or phosphohydrolase</fullName>
    </submittedName>
</protein>
<dbReference type="AlphaFoldDB" id="A0A0P7VVZ2"/>
<dbReference type="EMBL" id="FBYC01000004">
    <property type="protein sequence ID" value="CUX80035.1"/>
    <property type="molecule type" value="Genomic_DNA"/>
</dbReference>
<reference evidence="2 3" key="1">
    <citation type="submission" date="2015-09" db="EMBL/GenBank/DDBJ databases">
        <title>Identification and resolution of microdiversity through metagenomic sequencing of parallel consortia.</title>
        <authorList>
            <person name="Nelson W.C."/>
            <person name="Romine M.F."/>
            <person name="Lindemann S.R."/>
        </authorList>
    </citation>
    <scope>NUCLEOTIDE SEQUENCE [LARGE SCALE GENOMIC DNA]</scope>
    <source>
        <strain evidence="2">HL-91</strain>
    </source>
</reference>
<name>A0A0P7VVZ2_9RHOB</name>
<evidence type="ECO:0000313" key="3">
    <source>
        <dbReference type="Proteomes" id="UP000050413"/>
    </source>
</evidence>
<dbReference type="EMBL" id="LJSG01000014">
    <property type="protein sequence ID" value="KPP91279.1"/>
    <property type="molecule type" value="Genomic_DNA"/>
</dbReference>
<organism evidence="2 3">
    <name type="scientific">Roseibaca calidilacus</name>
    <dbReference type="NCBI Taxonomy" id="1666912"/>
    <lineage>
        <taxon>Bacteria</taxon>
        <taxon>Pseudomonadati</taxon>
        <taxon>Pseudomonadota</taxon>
        <taxon>Alphaproteobacteria</taxon>
        <taxon>Rhodobacterales</taxon>
        <taxon>Paracoccaceae</taxon>
        <taxon>Roseinatronobacter</taxon>
    </lineage>
</organism>
<evidence type="ECO:0000313" key="1">
    <source>
        <dbReference type="EMBL" id="CUX80035.1"/>
    </source>
</evidence>
<evidence type="ECO:0000313" key="4">
    <source>
        <dbReference type="Proteomes" id="UP000182045"/>
    </source>
</evidence>
<dbReference type="GO" id="GO:0016787">
    <property type="term" value="F:hydrolase activity"/>
    <property type="evidence" value="ECO:0007669"/>
    <property type="project" value="UniProtKB-KW"/>
</dbReference>
<sequence length="183" mass="20985">MNFYTADPHFFHENILKFCNRPFQTVDEMNRKILHNYQSTVGPGDDLWVLGDLAVCHVNMADRLSEMLASIPGRKHLIVGNHDKPWVRRLQDWSSVHDLLEINDQGSRTVLCHYPMVTWPGARHGSIQLFGHVHQNFPGTRNCVNIGVDQWDFRPVTLREARKRAAGLEVNPLWGQVEPGAEI</sequence>
<dbReference type="Gene3D" id="3.60.21.10">
    <property type="match status" value="1"/>
</dbReference>
<dbReference type="PATRIC" id="fig|1666912.4.peg.1066"/>
<gene>
    <name evidence="1" type="ORF">Ga0058931_0740</name>
    <name evidence="2" type="ORF">HLUCCA05_14525</name>
</gene>
<dbReference type="SUPFAM" id="SSF56300">
    <property type="entry name" value="Metallo-dependent phosphatases"/>
    <property type="match status" value="1"/>
</dbReference>
<dbReference type="Proteomes" id="UP000050413">
    <property type="component" value="Unassembled WGS sequence"/>
</dbReference>
<dbReference type="InterPro" id="IPR029052">
    <property type="entry name" value="Metallo-depent_PP-like"/>
</dbReference>
<reference evidence="1 4" key="2">
    <citation type="submission" date="2016-01" db="EMBL/GenBank/DDBJ databases">
        <authorList>
            <person name="Varghese N."/>
        </authorList>
    </citation>
    <scope>NUCLEOTIDE SEQUENCE [LARGE SCALE GENOMIC DNA]</scope>
    <source>
        <strain evidence="1 4">HL-91</strain>
    </source>
</reference>
<evidence type="ECO:0000313" key="2">
    <source>
        <dbReference type="EMBL" id="KPP91279.1"/>
    </source>
</evidence>
<keyword evidence="2" id="KW-0378">Hydrolase</keyword>
<comment type="caution">
    <text evidence="2">The sequence shown here is derived from an EMBL/GenBank/DDBJ whole genome shotgun (WGS) entry which is preliminary data.</text>
</comment>
<dbReference type="STRING" id="1666912.Ga0058931_0740"/>
<proteinExistence type="predicted"/>
<accession>A0A0P7VVZ2</accession>
<keyword evidence="4" id="KW-1185">Reference proteome</keyword>